<comment type="caution">
    <text evidence="1">The sequence shown here is derived from an EMBL/GenBank/DDBJ whole genome shotgun (WGS) entry which is preliminary data.</text>
</comment>
<reference evidence="1 2" key="1">
    <citation type="submission" date="2020-10" db="EMBL/GenBank/DDBJ databases">
        <title>The draft genomes of Cyclamen pathogen Pseudomonas sp.</title>
        <authorList>
            <person name="Fujikawa T."/>
            <person name="Sawada H."/>
        </authorList>
    </citation>
    <scope>NUCLEOTIDE SEQUENCE [LARGE SCALE GENOMIC DNA]</scope>
    <source>
        <strain evidence="1 2">MAFF 301449</strain>
    </source>
</reference>
<dbReference type="RefSeq" id="WP_193863006.1">
    <property type="nucleotide sequence ID" value="NZ_JADDUM010000103.1"/>
</dbReference>
<accession>A0ABR9SUQ2</accession>
<evidence type="ECO:0000313" key="1">
    <source>
        <dbReference type="EMBL" id="MBE8592039.1"/>
    </source>
</evidence>
<gene>
    <name evidence="1" type="ORF">IQK56_14470</name>
</gene>
<dbReference type="EMBL" id="JADDUM010000103">
    <property type="protein sequence ID" value="MBE8592039.1"/>
    <property type="molecule type" value="Genomic_DNA"/>
</dbReference>
<keyword evidence="2" id="KW-1185">Reference proteome</keyword>
<dbReference type="Proteomes" id="UP000613075">
    <property type="component" value="Unassembled WGS sequence"/>
</dbReference>
<sequence>MKKYDLSTTRKVVASEKTDYIKAAIEFARNSPAPVYEGSRQPTRSVLFTVLTPYEGMTKYAKLASEGWELDINFKYQMAKLSDRSPLQFAALAPHDYFDEHLMPIIAMSAESAYEREVAEHNKLVARGKADAQHREVIKARIIAEREAELNAEVDRQIRGNKQRPNYEALMNSGFTDA</sequence>
<evidence type="ECO:0000313" key="2">
    <source>
        <dbReference type="Proteomes" id="UP000613075"/>
    </source>
</evidence>
<protein>
    <submittedName>
        <fullName evidence="1">Uncharacterized protein</fullName>
    </submittedName>
</protein>
<organism evidence="1 2">
    <name type="scientific">Pseudomonas cyclaminis</name>
    <dbReference type="NCBI Taxonomy" id="2781239"/>
    <lineage>
        <taxon>Bacteria</taxon>
        <taxon>Pseudomonadati</taxon>
        <taxon>Pseudomonadota</taxon>
        <taxon>Gammaproteobacteria</taxon>
        <taxon>Pseudomonadales</taxon>
        <taxon>Pseudomonadaceae</taxon>
        <taxon>Pseudomonas</taxon>
    </lineage>
</organism>
<name>A0ABR9SUQ2_9PSED</name>
<proteinExistence type="predicted"/>